<evidence type="ECO:0000256" key="1">
    <source>
        <dbReference type="SAM" id="MobiDB-lite"/>
    </source>
</evidence>
<dbReference type="dictyBase" id="DDB_G0282039"/>
<accession>Q54T21</accession>
<dbReference type="RefSeq" id="XP_640430.1">
    <property type="nucleotide sequence ID" value="XM_635338.1"/>
</dbReference>
<dbReference type="Proteomes" id="UP000002195">
    <property type="component" value="Unassembled WGS sequence"/>
</dbReference>
<sequence length="63" mass="6476">MSLFKSISSISKVNTTSANSTVTPSKLNDNQSFGENQVSTGIVSGIVSGLLFDLANVTKGLGL</sequence>
<feature type="region of interest" description="Disordered" evidence="1">
    <location>
        <begin position="1"/>
        <end position="32"/>
    </location>
</feature>
<dbReference type="PhylomeDB" id="Q54T21"/>
<dbReference type="InParanoid" id="Q54T21"/>
<organism evidence="2 3">
    <name type="scientific">Dictyostelium discoideum</name>
    <name type="common">Social amoeba</name>
    <dbReference type="NCBI Taxonomy" id="44689"/>
    <lineage>
        <taxon>Eukaryota</taxon>
        <taxon>Amoebozoa</taxon>
        <taxon>Evosea</taxon>
        <taxon>Eumycetozoa</taxon>
        <taxon>Dictyostelia</taxon>
        <taxon>Dictyosteliales</taxon>
        <taxon>Dictyosteliaceae</taxon>
        <taxon>Dictyostelium</taxon>
    </lineage>
</organism>
<name>Q54T21_DICDI</name>
<reference evidence="2 3" key="1">
    <citation type="journal article" date="2005" name="Nature">
        <title>The genome of the social amoeba Dictyostelium discoideum.</title>
        <authorList>
            <consortium name="The Dictyostelium discoideum Sequencing Consortium"/>
            <person name="Eichinger L."/>
            <person name="Pachebat J.A."/>
            <person name="Glockner G."/>
            <person name="Rajandream M.A."/>
            <person name="Sucgang R."/>
            <person name="Berriman M."/>
            <person name="Song J."/>
            <person name="Olsen R."/>
            <person name="Szafranski K."/>
            <person name="Xu Q."/>
            <person name="Tunggal B."/>
            <person name="Kummerfeld S."/>
            <person name="Madera M."/>
            <person name="Konfortov B.A."/>
            <person name="Rivero F."/>
            <person name="Bankier A.T."/>
            <person name="Lehmann R."/>
            <person name="Hamlin N."/>
            <person name="Davies R."/>
            <person name="Gaudet P."/>
            <person name="Fey P."/>
            <person name="Pilcher K."/>
            <person name="Chen G."/>
            <person name="Saunders D."/>
            <person name="Sodergren E."/>
            <person name="Davis P."/>
            <person name="Kerhornou A."/>
            <person name="Nie X."/>
            <person name="Hall N."/>
            <person name="Anjard C."/>
            <person name="Hemphill L."/>
            <person name="Bason N."/>
            <person name="Farbrother P."/>
            <person name="Desany B."/>
            <person name="Just E."/>
            <person name="Morio T."/>
            <person name="Rost R."/>
            <person name="Churcher C."/>
            <person name="Cooper J."/>
            <person name="Haydock S."/>
            <person name="van Driessche N."/>
            <person name="Cronin A."/>
            <person name="Goodhead I."/>
            <person name="Muzny D."/>
            <person name="Mourier T."/>
            <person name="Pain A."/>
            <person name="Lu M."/>
            <person name="Harper D."/>
            <person name="Lindsay R."/>
            <person name="Hauser H."/>
            <person name="James K."/>
            <person name="Quiles M."/>
            <person name="Madan Babu M."/>
            <person name="Saito T."/>
            <person name="Buchrieser C."/>
            <person name="Wardroper A."/>
            <person name="Felder M."/>
            <person name="Thangavelu M."/>
            <person name="Johnson D."/>
            <person name="Knights A."/>
            <person name="Loulseged H."/>
            <person name="Mungall K."/>
            <person name="Oliver K."/>
            <person name="Price C."/>
            <person name="Quail M.A."/>
            <person name="Urushihara H."/>
            <person name="Hernandez J."/>
            <person name="Rabbinowitsch E."/>
            <person name="Steffen D."/>
            <person name="Sanders M."/>
            <person name="Ma J."/>
            <person name="Kohara Y."/>
            <person name="Sharp S."/>
            <person name="Simmonds M."/>
            <person name="Spiegler S."/>
            <person name="Tivey A."/>
            <person name="Sugano S."/>
            <person name="White B."/>
            <person name="Walker D."/>
            <person name="Woodward J."/>
            <person name="Winckler T."/>
            <person name="Tanaka Y."/>
            <person name="Shaulsky G."/>
            <person name="Schleicher M."/>
            <person name="Weinstock G."/>
            <person name="Rosenthal A."/>
            <person name="Cox E.C."/>
            <person name="Chisholm R.L."/>
            <person name="Gibbs R."/>
            <person name="Loomis W.F."/>
            <person name="Platzer M."/>
            <person name="Kay R.R."/>
            <person name="Williams J."/>
            <person name="Dear P.H."/>
            <person name="Noegel A.A."/>
            <person name="Barrell B."/>
            <person name="Kuspa A."/>
        </authorList>
    </citation>
    <scope>NUCLEOTIDE SEQUENCE [LARGE SCALE GENOMIC DNA]</scope>
    <source>
        <strain evidence="2 3">AX4</strain>
    </source>
</reference>
<protein>
    <submittedName>
        <fullName evidence="2">Uncharacterized protein</fullName>
    </submittedName>
</protein>
<proteinExistence type="predicted"/>
<gene>
    <name evidence="2" type="ORF">DDB_G0282039</name>
</gene>
<keyword evidence="3" id="KW-1185">Reference proteome</keyword>
<dbReference type="GeneID" id="8623383"/>
<dbReference type="EMBL" id="AAFI02000044">
    <property type="protein sequence ID" value="EAL66441.1"/>
    <property type="molecule type" value="Genomic_DNA"/>
</dbReference>
<dbReference type="KEGG" id="ddi:DDB_G0282039"/>
<comment type="caution">
    <text evidence="2">The sequence shown here is derived from an EMBL/GenBank/DDBJ whole genome shotgun (WGS) entry which is preliminary data.</text>
</comment>
<evidence type="ECO:0000313" key="3">
    <source>
        <dbReference type="Proteomes" id="UP000002195"/>
    </source>
</evidence>
<dbReference type="GlyGen" id="Q54T21">
    <property type="glycosylation" value="1 site"/>
</dbReference>
<dbReference type="AlphaFoldDB" id="Q54T21"/>
<evidence type="ECO:0000313" key="2">
    <source>
        <dbReference type="EMBL" id="EAL66441.1"/>
    </source>
</evidence>
<dbReference type="PaxDb" id="44689-DDB0205112"/>
<dbReference type="VEuPathDB" id="AmoebaDB:DDB_G0282039"/>
<dbReference type="HOGENOM" id="CLU_2908770_0_0_1"/>